<comment type="caution">
    <text evidence="2">The sequence shown here is derived from an EMBL/GenBank/DDBJ whole genome shotgun (WGS) entry which is preliminary data.</text>
</comment>
<gene>
    <name evidence="2" type="ORF">G5714_008267</name>
</gene>
<accession>A0A7J6CVA0</accession>
<sequence>MAQDDDVDVGRECIIKGLCVYLNEDLGNLVKEYVTGWKTKQMMKSATQCWLFWHIVCHLCLEVTALLNRKFLSFIFLLYRLEPYCIPLQQF</sequence>
<evidence type="ECO:0000313" key="3">
    <source>
        <dbReference type="Proteomes" id="UP000579812"/>
    </source>
</evidence>
<evidence type="ECO:0000313" key="2">
    <source>
        <dbReference type="EMBL" id="KAF4111236.1"/>
    </source>
</evidence>
<protein>
    <submittedName>
        <fullName evidence="2">Uncharacterized protein</fullName>
    </submittedName>
</protein>
<organism evidence="2 3">
    <name type="scientific">Onychostoma macrolepis</name>
    <dbReference type="NCBI Taxonomy" id="369639"/>
    <lineage>
        <taxon>Eukaryota</taxon>
        <taxon>Metazoa</taxon>
        <taxon>Chordata</taxon>
        <taxon>Craniata</taxon>
        <taxon>Vertebrata</taxon>
        <taxon>Euteleostomi</taxon>
        <taxon>Actinopterygii</taxon>
        <taxon>Neopterygii</taxon>
        <taxon>Teleostei</taxon>
        <taxon>Ostariophysi</taxon>
        <taxon>Cypriniformes</taxon>
        <taxon>Cyprinidae</taxon>
        <taxon>Acrossocheilinae</taxon>
        <taxon>Onychostoma</taxon>
    </lineage>
</organism>
<dbReference type="EMBL" id="JAAMOB010000007">
    <property type="protein sequence ID" value="KAF4111236.1"/>
    <property type="molecule type" value="Genomic_DNA"/>
</dbReference>
<name>A0A7J6CVA0_9TELE</name>
<feature type="transmembrane region" description="Helical" evidence="1">
    <location>
        <begin position="50"/>
        <end position="67"/>
    </location>
</feature>
<keyword evidence="1" id="KW-1133">Transmembrane helix</keyword>
<proteinExistence type="predicted"/>
<reference evidence="2 3" key="1">
    <citation type="submission" date="2020-04" db="EMBL/GenBank/DDBJ databases">
        <title>Chromosome-level genome assembly of a cyprinid fish Onychostoma macrolepis by integration of Nanopore Sequencing, Bionano and Hi-C technology.</title>
        <authorList>
            <person name="Wang D."/>
        </authorList>
    </citation>
    <scope>NUCLEOTIDE SEQUENCE [LARGE SCALE GENOMIC DNA]</scope>
    <source>
        <strain evidence="2">SWU-2019</strain>
        <tissue evidence="2">Muscle</tissue>
    </source>
</reference>
<keyword evidence="3" id="KW-1185">Reference proteome</keyword>
<keyword evidence="1" id="KW-0812">Transmembrane</keyword>
<keyword evidence="1" id="KW-0472">Membrane</keyword>
<dbReference type="Proteomes" id="UP000579812">
    <property type="component" value="Unassembled WGS sequence"/>
</dbReference>
<evidence type="ECO:0000256" key="1">
    <source>
        <dbReference type="SAM" id="Phobius"/>
    </source>
</evidence>
<dbReference type="AlphaFoldDB" id="A0A7J6CVA0"/>